<keyword evidence="2" id="KW-1185">Reference proteome</keyword>
<dbReference type="AlphaFoldDB" id="A0A9J6NZI9"/>
<gene>
    <name evidence="1" type="ORF">KDK92_08950</name>
</gene>
<proteinExistence type="predicted"/>
<name>A0A9J6NZI9_9CLOT</name>
<comment type="caution">
    <text evidence="1">The sequence shown here is derived from an EMBL/GenBank/DDBJ whole genome shotgun (WGS) entry which is preliminary data.</text>
</comment>
<sequence length="197" mass="22500">MDNYPNNTGKLGEDIVESAKRFEESLAKFLEAEAEKVRALSRAFDSNSDSTTKYDLNDMNTIFSDTLDSIHLIKKSILENMVFGSNLMNSNNTEEHIPKDFNDEMDTSAPVKIHPEENFVYEKKHHIEENIMNENESPHNNLNIESLFSSENYSDTKELFAKLTGGVNLDTIDLDSINMEDISKVLDMFGLNNEYKD</sequence>
<dbReference type="Proteomes" id="UP001056429">
    <property type="component" value="Unassembled WGS sequence"/>
</dbReference>
<dbReference type="InterPro" id="IPR058705">
    <property type="entry name" value="A_ENA"/>
</dbReference>
<dbReference type="EMBL" id="JAGSOJ010000002">
    <property type="protein sequence ID" value="MCM1989866.1"/>
    <property type="molecule type" value="Genomic_DNA"/>
</dbReference>
<dbReference type="RefSeq" id="WP_250858888.1">
    <property type="nucleotide sequence ID" value="NZ_JAGSOJ010000002.1"/>
</dbReference>
<organism evidence="1 2">
    <name type="scientific">Oceanirhabdus seepicola</name>
    <dbReference type="NCBI Taxonomy" id="2828781"/>
    <lineage>
        <taxon>Bacteria</taxon>
        <taxon>Bacillati</taxon>
        <taxon>Bacillota</taxon>
        <taxon>Clostridia</taxon>
        <taxon>Eubacteriales</taxon>
        <taxon>Clostridiaceae</taxon>
        <taxon>Oceanirhabdus</taxon>
    </lineage>
</organism>
<reference evidence="1" key="1">
    <citation type="journal article" date="2021" name="mSystems">
        <title>Bacteria and Archaea Synergistically Convert Glycine Betaine to Biogenic Methane in the Formosa Cold Seep of the South China Sea.</title>
        <authorList>
            <person name="Li L."/>
            <person name="Zhang W."/>
            <person name="Zhang S."/>
            <person name="Song L."/>
            <person name="Sun Q."/>
            <person name="Zhang H."/>
            <person name="Xiang H."/>
            <person name="Dong X."/>
        </authorList>
    </citation>
    <scope>NUCLEOTIDE SEQUENCE</scope>
    <source>
        <strain evidence="1">ZWT</strain>
    </source>
</reference>
<protein>
    <submittedName>
        <fullName evidence="1">Uncharacterized protein</fullName>
    </submittedName>
</protein>
<dbReference type="Pfam" id="PF26595">
    <property type="entry name" value="A_ENA"/>
    <property type="match status" value="1"/>
</dbReference>
<evidence type="ECO:0000313" key="2">
    <source>
        <dbReference type="Proteomes" id="UP001056429"/>
    </source>
</evidence>
<accession>A0A9J6NZI9</accession>
<evidence type="ECO:0000313" key="1">
    <source>
        <dbReference type="EMBL" id="MCM1989866.1"/>
    </source>
</evidence>
<reference evidence="1" key="2">
    <citation type="submission" date="2021-04" db="EMBL/GenBank/DDBJ databases">
        <authorList>
            <person name="Dong X."/>
        </authorList>
    </citation>
    <scope>NUCLEOTIDE SEQUENCE</scope>
    <source>
        <strain evidence="1">ZWT</strain>
    </source>
</reference>